<name>A0AAW6TD50_FAUOS</name>
<comment type="caution">
    <text evidence="1">The sequence shown here is derived from an EMBL/GenBank/DDBJ whole genome shotgun (WGS) entry which is preliminary data.</text>
</comment>
<sequence length="87" mass="9895">MALTAHAKKRATQRGVKTNTLNDIVRFGRKTYQSGAIYYSIGRKEIQKHQKRLPAIKNMNGIHVVVSLTGKVLTVFKNKDFAKIRHC</sequence>
<gene>
    <name evidence="1" type="ORF">E6P75_10260</name>
</gene>
<organism evidence="1">
    <name type="scientific">Faucicola osloensis</name>
    <name type="common">Moraxella osloensis</name>
    <dbReference type="NCBI Taxonomy" id="34062"/>
    <lineage>
        <taxon>Bacteria</taxon>
        <taxon>Pseudomonadati</taxon>
        <taxon>Pseudomonadota</taxon>
        <taxon>Gammaproteobacteria</taxon>
        <taxon>Moraxellales</taxon>
        <taxon>Moraxellaceae</taxon>
        <taxon>Faucicola</taxon>
    </lineage>
</organism>
<dbReference type="AlphaFoldDB" id="A0AAW6TD50"/>
<evidence type="ECO:0000313" key="1">
    <source>
        <dbReference type="EMBL" id="MDI4510589.1"/>
    </source>
</evidence>
<protein>
    <submittedName>
        <fullName evidence="1">DUF4258 domain-containing protein</fullName>
    </submittedName>
</protein>
<reference evidence="1" key="1">
    <citation type="submission" date="2019-04" db="EMBL/GenBank/DDBJ databases">
        <title>Moraxella osloensis CCUG 73412, isolated from corneal scrapings as causative agent of keratitis.</title>
        <authorList>
            <person name="Connolly G."/>
            <person name="Jaen-Luchoro D."/>
            <person name="Pinyeiro-Iglesias B."/>
            <person name="Curry A."/>
            <person name="Knowles S."/>
            <person name="Moore E.R.B."/>
        </authorList>
    </citation>
    <scope>NUCLEOTIDE SEQUENCE</scope>
    <source>
        <strain evidence="1">CCUG 73412</strain>
    </source>
</reference>
<dbReference type="EMBL" id="SSCJ01000010">
    <property type="protein sequence ID" value="MDI4510589.1"/>
    <property type="molecule type" value="Genomic_DNA"/>
</dbReference>
<proteinExistence type="predicted"/>
<accession>A0AAW6TD50</accession>